<dbReference type="SUPFAM" id="SSF48403">
    <property type="entry name" value="Ankyrin repeat"/>
    <property type="match status" value="1"/>
</dbReference>
<keyword evidence="6" id="KW-1185">Reference proteome</keyword>
<evidence type="ECO:0000256" key="3">
    <source>
        <dbReference type="PROSITE-ProRule" id="PRU00023"/>
    </source>
</evidence>
<dbReference type="PANTHER" id="PTHR24171:SF8">
    <property type="entry name" value="BRCA1-ASSOCIATED RING DOMAIN PROTEIN 1"/>
    <property type="match status" value="1"/>
</dbReference>
<dbReference type="PANTHER" id="PTHR24171">
    <property type="entry name" value="ANKYRIN REPEAT DOMAIN-CONTAINING PROTEIN 39-RELATED"/>
    <property type="match status" value="1"/>
</dbReference>
<dbReference type="Gene3D" id="1.25.40.20">
    <property type="entry name" value="Ankyrin repeat-containing domain"/>
    <property type="match status" value="2"/>
</dbReference>
<evidence type="ECO:0000256" key="4">
    <source>
        <dbReference type="SAM" id="MobiDB-lite"/>
    </source>
</evidence>
<proteinExistence type="predicted"/>
<name>A0A383VAY7_TETOB</name>
<keyword evidence="1" id="KW-0677">Repeat</keyword>
<organism evidence="5 6">
    <name type="scientific">Tetradesmus obliquus</name>
    <name type="common">Green alga</name>
    <name type="synonym">Acutodesmus obliquus</name>
    <dbReference type="NCBI Taxonomy" id="3088"/>
    <lineage>
        <taxon>Eukaryota</taxon>
        <taxon>Viridiplantae</taxon>
        <taxon>Chlorophyta</taxon>
        <taxon>core chlorophytes</taxon>
        <taxon>Chlorophyceae</taxon>
        <taxon>CS clade</taxon>
        <taxon>Sphaeropleales</taxon>
        <taxon>Scenedesmaceae</taxon>
        <taxon>Tetradesmus</taxon>
    </lineage>
</organism>
<dbReference type="STRING" id="3088.A0A383VAY7"/>
<reference evidence="5 6" key="1">
    <citation type="submission" date="2016-10" db="EMBL/GenBank/DDBJ databases">
        <authorList>
            <person name="Cai Z."/>
        </authorList>
    </citation>
    <scope>NUCLEOTIDE SEQUENCE [LARGE SCALE GENOMIC DNA]</scope>
</reference>
<dbReference type="GO" id="GO:0004842">
    <property type="term" value="F:ubiquitin-protein transferase activity"/>
    <property type="evidence" value="ECO:0007669"/>
    <property type="project" value="TreeGrafter"/>
</dbReference>
<keyword evidence="2 3" id="KW-0040">ANK repeat</keyword>
<feature type="repeat" description="ANK" evidence="3">
    <location>
        <begin position="91"/>
        <end position="123"/>
    </location>
</feature>
<dbReference type="Proteomes" id="UP000256970">
    <property type="component" value="Unassembled WGS sequence"/>
</dbReference>
<evidence type="ECO:0000313" key="6">
    <source>
        <dbReference type="Proteomes" id="UP000256970"/>
    </source>
</evidence>
<accession>A0A383VAY7</accession>
<evidence type="ECO:0000256" key="2">
    <source>
        <dbReference type="ARBA" id="ARBA00023043"/>
    </source>
</evidence>
<dbReference type="Pfam" id="PF12796">
    <property type="entry name" value="Ank_2"/>
    <property type="match status" value="1"/>
</dbReference>
<evidence type="ECO:0000256" key="1">
    <source>
        <dbReference type="ARBA" id="ARBA00022737"/>
    </source>
</evidence>
<dbReference type="InterPro" id="IPR002110">
    <property type="entry name" value="Ankyrin_rpt"/>
</dbReference>
<feature type="repeat" description="ANK" evidence="3">
    <location>
        <begin position="125"/>
        <end position="149"/>
    </location>
</feature>
<dbReference type="AlphaFoldDB" id="A0A383VAY7"/>
<feature type="compositionally biased region" description="Basic and acidic residues" evidence="4">
    <location>
        <begin position="1"/>
        <end position="11"/>
    </location>
</feature>
<feature type="region of interest" description="Disordered" evidence="4">
    <location>
        <begin position="1"/>
        <end position="21"/>
    </location>
</feature>
<evidence type="ECO:0000313" key="5">
    <source>
        <dbReference type="EMBL" id="SZX61922.1"/>
    </source>
</evidence>
<dbReference type="GO" id="GO:0085020">
    <property type="term" value="P:protein K6-linked ubiquitination"/>
    <property type="evidence" value="ECO:0007669"/>
    <property type="project" value="TreeGrafter"/>
</dbReference>
<feature type="repeat" description="ANK" evidence="3">
    <location>
        <begin position="160"/>
        <end position="192"/>
    </location>
</feature>
<gene>
    <name evidence="5" type="ORF">BQ4739_LOCUS2474</name>
</gene>
<dbReference type="Pfam" id="PF13857">
    <property type="entry name" value="Ank_5"/>
    <property type="match status" value="1"/>
</dbReference>
<sequence length="250" mass="25272">MALSDDPHASDQESDGEGLDEEQYQWLQEQLAHIGNLHIEGDEEEDEWADPSGGLLVNIFAACEEGSMDQLTTNIQELKDTQYDVNTPGPDGDTALHLACLYGHQQCAELLLQEGAKADAVNPEDGTTPLHDAAAGGYAGIVQMLLEKSGPGSVSLQDSDGDTALHNAARGGHLAVVQQLLAAGAAPSVLNSSGKTPAGESDNQEVVRALVAAAAAALGVGGTAPAAAAAAPAAAPAADTAACGASMDAQ</sequence>
<feature type="compositionally biased region" description="Acidic residues" evidence="4">
    <location>
        <begin position="12"/>
        <end position="21"/>
    </location>
</feature>
<dbReference type="EMBL" id="FNXT01000184">
    <property type="protein sequence ID" value="SZX61922.1"/>
    <property type="molecule type" value="Genomic_DNA"/>
</dbReference>
<protein>
    <submittedName>
        <fullName evidence="5">Uncharacterized protein</fullName>
    </submittedName>
</protein>
<dbReference type="PROSITE" id="PS50088">
    <property type="entry name" value="ANK_REPEAT"/>
    <property type="match status" value="3"/>
</dbReference>
<dbReference type="InterPro" id="IPR036770">
    <property type="entry name" value="Ankyrin_rpt-contain_sf"/>
</dbReference>
<dbReference type="SMART" id="SM00248">
    <property type="entry name" value="ANK"/>
    <property type="match status" value="3"/>
</dbReference>
<dbReference type="PROSITE" id="PS50297">
    <property type="entry name" value="ANK_REP_REGION"/>
    <property type="match status" value="3"/>
</dbReference>